<organism evidence="2 4">
    <name type="scientific">Vibrio anguillarum</name>
    <name type="common">Listonella anguillarum</name>
    <dbReference type="NCBI Taxonomy" id="55601"/>
    <lineage>
        <taxon>Bacteria</taxon>
        <taxon>Pseudomonadati</taxon>
        <taxon>Pseudomonadota</taxon>
        <taxon>Gammaproteobacteria</taxon>
        <taxon>Vibrionales</taxon>
        <taxon>Vibrionaceae</taxon>
        <taxon>Vibrio</taxon>
    </lineage>
</organism>
<evidence type="ECO:0000313" key="2">
    <source>
        <dbReference type="EMBL" id="AZS24957.1"/>
    </source>
</evidence>
<dbReference type="Proteomes" id="UP000722957">
    <property type="component" value="Unassembled WGS sequence"/>
</dbReference>
<feature type="chain" id="PRO_5044380298" evidence="1">
    <location>
        <begin position="19"/>
        <end position="207"/>
    </location>
</feature>
<dbReference type="EMBL" id="RDOM01000449">
    <property type="protein sequence ID" value="MBF4274654.1"/>
    <property type="molecule type" value="Genomic_DNA"/>
</dbReference>
<evidence type="ECO:0000313" key="4">
    <source>
        <dbReference type="Proteomes" id="UP000256923"/>
    </source>
</evidence>
<dbReference type="RefSeq" id="WP_019283117.1">
    <property type="nucleotide sequence ID" value="NZ_CP023054.1"/>
</dbReference>
<sequence>MNRIVMIILLMLPSYVQAISSLSEISQFAKEICEQIKANGSVSSTEVKAKLQGNAGTISKLIGAKIDGSGDFIVHNNIYKGIPYEELSVQMLDSRDCKLQLAYSLIDRKKAIEQGSIISAESSNYIINADGETILLMKSPNFLKYNKDKTNAEYKNILIHKTPIRLIESGYIEDIQGVKVSWSKVQVLAGMNNKDIGWTLTSNISFK</sequence>
<reference evidence="2 4" key="1">
    <citation type="submission" date="2018-12" db="EMBL/GenBank/DDBJ databases">
        <title>Characterization and Draft Genome of Vibrio anguillarum J360 Marine Pathogen Isolated from an Outbreak in Lumpfish (Cyclopterus lumpus).</title>
        <authorList>
            <person name="Vasquez J.I."/>
            <person name="Cao T."/>
            <person name="Chakraborty S."/>
            <person name="Gnanagobal H."/>
            <person name="Wescot J."/>
            <person name="Boyce D."/>
            <person name="Santander J."/>
        </authorList>
    </citation>
    <scope>NUCLEOTIDE SEQUENCE [LARGE SCALE GENOMIC DNA]</scope>
    <source>
        <strain evidence="2 4">J360</strain>
    </source>
</reference>
<evidence type="ECO:0000256" key="1">
    <source>
        <dbReference type="SAM" id="SignalP"/>
    </source>
</evidence>
<proteinExistence type="predicted"/>
<accession>A0A289G8C6</accession>
<dbReference type="AlphaFoldDB" id="A0A289G8C6"/>
<dbReference type="EMBL" id="CP034672">
    <property type="protein sequence ID" value="AZS24957.1"/>
    <property type="molecule type" value="Genomic_DNA"/>
</dbReference>
<evidence type="ECO:0000313" key="3">
    <source>
        <dbReference type="EMBL" id="MBF4274654.1"/>
    </source>
</evidence>
<dbReference type="Proteomes" id="UP000256923">
    <property type="component" value="Chromosome 1"/>
</dbReference>
<name>A0A289G8C6_VIBAN</name>
<protein>
    <submittedName>
        <fullName evidence="2">Uncharacterized protein</fullName>
    </submittedName>
</protein>
<keyword evidence="1" id="KW-0732">Signal</keyword>
<feature type="signal peptide" evidence="1">
    <location>
        <begin position="1"/>
        <end position="18"/>
    </location>
</feature>
<evidence type="ECO:0000313" key="5">
    <source>
        <dbReference type="Proteomes" id="UP000722957"/>
    </source>
</evidence>
<reference evidence="3 5" key="2">
    <citation type="journal article" date="2021" name="PeerJ">
        <title>Analysis of 44 Vibrio anguillarum genomes reveals high genetic diversity.</title>
        <authorList>
            <person name="Hansen M.J."/>
            <person name="Dalsgaard I."/>
        </authorList>
    </citation>
    <scope>NUCLEOTIDE SEQUENCE [LARGE SCALE GENOMIC DNA]</scope>
    <source>
        <strain evidence="3 5">17-16730-2A</strain>
    </source>
</reference>
<gene>
    <name evidence="2" type="ORF">DYL72_07755</name>
    <name evidence="3" type="ORF">EAY07_22140</name>
</gene>